<dbReference type="Proteomes" id="UP000029629">
    <property type="component" value="Unassembled WGS sequence"/>
</dbReference>
<gene>
    <name evidence="1" type="ORF">HMPREF2130_06815</name>
</gene>
<dbReference type="GO" id="GO:0009166">
    <property type="term" value="P:nucleotide catabolic process"/>
    <property type="evidence" value="ECO:0007669"/>
    <property type="project" value="TreeGrafter"/>
</dbReference>
<dbReference type="OrthoDB" id="8558420at2"/>
<dbReference type="Gene3D" id="3.40.50.1000">
    <property type="entry name" value="HAD superfamily/HAD-like"/>
    <property type="match status" value="1"/>
</dbReference>
<dbReference type="InterPro" id="IPR010237">
    <property type="entry name" value="Pyr-5-nucltdase"/>
</dbReference>
<proteinExistence type="predicted"/>
<dbReference type="AlphaFoldDB" id="A0A095Z6P9"/>
<dbReference type="SFLD" id="SFLDG01132">
    <property type="entry name" value="C1.5.3:_5'-Nucleotidase_Like"/>
    <property type="match status" value="1"/>
</dbReference>
<protein>
    <submittedName>
        <fullName evidence="1">Hydrolase</fullName>
    </submittedName>
</protein>
<dbReference type="SFLD" id="SFLDS00003">
    <property type="entry name" value="Haloacid_Dehalogenase"/>
    <property type="match status" value="1"/>
</dbReference>
<dbReference type="NCBIfam" id="TIGR01509">
    <property type="entry name" value="HAD-SF-IA-v3"/>
    <property type="match status" value="1"/>
</dbReference>
<dbReference type="PANTHER" id="PTHR47438:SF1">
    <property type="entry name" value="PHOSPHATE METABOLISM PROTEIN 8-RELATED"/>
    <property type="match status" value="1"/>
</dbReference>
<dbReference type="InterPro" id="IPR052791">
    <property type="entry name" value="SSM1_domain"/>
</dbReference>
<keyword evidence="1" id="KW-0378">Hydrolase</keyword>
<dbReference type="InterPro" id="IPR023214">
    <property type="entry name" value="HAD_sf"/>
</dbReference>
<comment type="caution">
    <text evidence="1">The sequence shown here is derived from an EMBL/GenBank/DDBJ whole genome shotgun (WGS) entry which is preliminary data.</text>
</comment>
<dbReference type="SFLD" id="SFLDG01129">
    <property type="entry name" value="C1.5:_HAD__Beta-PGM__Phosphata"/>
    <property type="match status" value="1"/>
</dbReference>
<dbReference type="GO" id="GO:0006206">
    <property type="term" value="P:pyrimidine nucleobase metabolic process"/>
    <property type="evidence" value="ECO:0007669"/>
    <property type="project" value="TreeGrafter"/>
</dbReference>
<dbReference type="EMBL" id="JRNI01000025">
    <property type="protein sequence ID" value="KGF30390.1"/>
    <property type="molecule type" value="Genomic_DNA"/>
</dbReference>
<evidence type="ECO:0000313" key="1">
    <source>
        <dbReference type="EMBL" id="KGF30390.1"/>
    </source>
</evidence>
<organism evidence="1 2">
    <name type="scientific">Oligella urethralis DNF00040</name>
    <dbReference type="NCBI Taxonomy" id="1401065"/>
    <lineage>
        <taxon>Bacteria</taxon>
        <taxon>Pseudomonadati</taxon>
        <taxon>Pseudomonadota</taxon>
        <taxon>Betaproteobacteria</taxon>
        <taxon>Burkholderiales</taxon>
        <taxon>Alcaligenaceae</taxon>
        <taxon>Oligella</taxon>
    </lineage>
</organism>
<dbReference type="GO" id="GO:0008252">
    <property type="term" value="F:nucleotidase activity"/>
    <property type="evidence" value="ECO:0007669"/>
    <property type="project" value="TreeGrafter"/>
</dbReference>
<accession>A0A095Z6P9</accession>
<reference evidence="1 2" key="1">
    <citation type="submission" date="2014-07" db="EMBL/GenBank/DDBJ databases">
        <authorList>
            <person name="McCorrison J."/>
            <person name="Sanka R."/>
            <person name="Torralba M."/>
            <person name="Gillis M."/>
            <person name="Haft D.H."/>
            <person name="Methe B."/>
            <person name="Sutton G."/>
            <person name="Nelson K.E."/>
        </authorList>
    </citation>
    <scope>NUCLEOTIDE SEQUENCE [LARGE SCALE GENOMIC DNA]</scope>
    <source>
        <strain evidence="1 2">DNF00040</strain>
    </source>
</reference>
<keyword evidence="2" id="KW-1185">Reference proteome</keyword>
<dbReference type="Gene3D" id="1.10.150.450">
    <property type="match status" value="1"/>
</dbReference>
<dbReference type="SUPFAM" id="SSF56784">
    <property type="entry name" value="HAD-like"/>
    <property type="match status" value="1"/>
</dbReference>
<sequence length="252" mass="28878">MLRTRFIHPLRAKSHRYRAQTSPAARVWFFDLDNTIHDASHAIFEQISLGMVKAVMQHLHIDAVAAKQLCERYWQRYGATMIGMHKHHQLDPEQFLLDSHNFEVAQYMRFEHHLATLLDAVPGTKYVLTNAPVHYAVQVLEGLNIIQCFAGICAINHMRVLGEYKPKPSPALLRQLQASLDLKPQQCVLVEDTLSNLKSAKKEGWQTVYIYHPGTPFGPQHIIRPSYVDLRVRSLAALLRHPFAHQKKATLP</sequence>
<dbReference type="InterPro" id="IPR006439">
    <property type="entry name" value="HAD-SF_hydro_IA"/>
</dbReference>
<dbReference type="eggNOG" id="COG0546">
    <property type="taxonomic scope" value="Bacteria"/>
</dbReference>
<dbReference type="RefSeq" id="WP_036559412.1">
    <property type="nucleotide sequence ID" value="NZ_JRNI01000025.1"/>
</dbReference>
<dbReference type="PANTHER" id="PTHR47438">
    <property type="entry name" value="PHOSPHATE METABOLISM PROTEIN 8-RELATED"/>
    <property type="match status" value="1"/>
</dbReference>
<dbReference type="InterPro" id="IPR036412">
    <property type="entry name" value="HAD-like_sf"/>
</dbReference>
<evidence type="ECO:0000313" key="2">
    <source>
        <dbReference type="Proteomes" id="UP000029629"/>
    </source>
</evidence>
<name>A0A095Z6P9_9BURK</name>
<dbReference type="Pfam" id="PF13419">
    <property type="entry name" value="HAD_2"/>
    <property type="match status" value="1"/>
</dbReference>
<dbReference type="InterPro" id="IPR041492">
    <property type="entry name" value="HAD_2"/>
</dbReference>